<name>A0A8T0HSL3_CERPU</name>
<proteinExistence type="predicted"/>
<gene>
    <name evidence="1" type="ORF">KC19_VG186900</name>
</gene>
<evidence type="ECO:0000313" key="1">
    <source>
        <dbReference type="EMBL" id="KAG0573543.1"/>
    </source>
</evidence>
<sequence>MPIHAKQDPHNLKWTAVTAVEPRSRRITSESGEETLTAPRRADAIENVRNTYSYPERSDEHFAEPVLKVDVAHILAHREVDEEAPYLEMDEEETMIKKDDDINDYEADTERPELDPGIWDFV</sequence>
<dbReference type="EMBL" id="CM026426">
    <property type="protein sequence ID" value="KAG0573543.1"/>
    <property type="molecule type" value="Genomic_DNA"/>
</dbReference>
<dbReference type="Proteomes" id="UP000822688">
    <property type="component" value="Chromosome V"/>
</dbReference>
<reference evidence="1" key="1">
    <citation type="submission" date="2020-06" db="EMBL/GenBank/DDBJ databases">
        <title>WGS assembly of Ceratodon purpureus strain R40.</title>
        <authorList>
            <person name="Carey S.B."/>
            <person name="Jenkins J."/>
            <person name="Shu S."/>
            <person name="Lovell J.T."/>
            <person name="Sreedasyam A."/>
            <person name="Maumus F."/>
            <person name="Tiley G.P."/>
            <person name="Fernandez-Pozo N."/>
            <person name="Barry K."/>
            <person name="Chen C."/>
            <person name="Wang M."/>
            <person name="Lipzen A."/>
            <person name="Daum C."/>
            <person name="Saski C.A."/>
            <person name="Payton A.C."/>
            <person name="Mcbreen J.C."/>
            <person name="Conrad R.E."/>
            <person name="Kollar L.M."/>
            <person name="Olsson S."/>
            <person name="Huttunen S."/>
            <person name="Landis J.B."/>
            <person name="Wickett N.J."/>
            <person name="Johnson M.G."/>
            <person name="Rensing S.A."/>
            <person name="Grimwood J."/>
            <person name="Schmutz J."/>
            <person name="Mcdaniel S.F."/>
        </authorList>
    </citation>
    <scope>NUCLEOTIDE SEQUENCE</scope>
    <source>
        <strain evidence="1">R40</strain>
    </source>
</reference>
<comment type="caution">
    <text evidence="1">The sequence shown here is derived from an EMBL/GenBank/DDBJ whole genome shotgun (WGS) entry which is preliminary data.</text>
</comment>
<protein>
    <submittedName>
        <fullName evidence="1">Uncharacterized protein</fullName>
    </submittedName>
</protein>
<dbReference type="AlphaFoldDB" id="A0A8T0HSL3"/>
<accession>A0A8T0HSL3</accession>
<keyword evidence="2" id="KW-1185">Reference proteome</keyword>
<organism evidence="1 2">
    <name type="scientific">Ceratodon purpureus</name>
    <name type="common">Fire moss</name>
    <name type="synonym">Dicranum purpureum</name>
    <dbReference type="NCBI Taxonomy" id="3225"/>
    <lineage>
        <taxon>Eukaryota</taxon>
        <taxon>Viridiplantae</taxon>
        <taxon>Streptophyta</taxon>
        <taxon>Embryophyta</taxon>
        <taxon>Bryophyta</taxon>
        <taxon>Bryophytina</taxon>
        <taxon>Bryopsida</taxon>
        <taxon>Dicranidae</taxon>
        <taxon>Pseudoditrichales</taxon>
        <taxon>Ditrichaceae</taxon>
        <taxon>Ceratodon</taxon>
    </lineage>
</organism>
<evidence type="ECO:0000313" key="2">
    <source>
        <dbReference type="Proteomes" id="UP000822688"/>
    </source>
</evidence>